<reference evidence="1 2" key="1">
    <citation type="journal article" date="2023" name="Mol. Ecol. Resour.">
        <title>Chromosome-level genome assembly of a triploid poplar Populus alba 'Berolinensis'.</title>
        <authorList>
            <person name="Chen S."/>
            <person name="Yu Y."/>
            <person name="Wang X."/>
            <person name="Wang S."/>
            <person name="Zhang T."/>
            <person name="Zhou Y."/>
            <person name="He R."/>
            <person name="Meng N."/>
            <person name="Wang Y."/>
            <person name="Liu W."/>
            <person name="Liu Z."/>
            <person name="Liu J."/>
            <person name="Guo Q."/>
            <person name="Huang H."/>
            <person name="Sederoff R.R."/>
            <person name="Wang G."/>
            <person name="Qu G."/>
            <person name="Chen S."/>
        </authorList>
    </citation>
    <scope>NUCLEOTIDE SEQUENCE [LARGE SCALE GENOMIC DNA]</scope>
    <source>
        <strain evidence="1">SC-2020</strain>
    </source>
</reference>
<dbReference type="Proteomes" id="UP001164929">
    <property type="component" value="Chromosome 1"/>
</dbReference>
<gene>
    <name evidence="1" type="ORF">NC653_002373</name>
</gene>
<comment type="caution">
    <text evidence="1">The sequence shown here is derived from an EMBL/GenBank/DDBJ whole genome shotgun (WGS) entry which is preliminary data.</text>
</comment>
<proteinExistence type="predicted"/>
<keyword evidence="2" id="KW-1185">Reference proteome</keyword>
<evidence type="ECO:0000313" key="2">
    <source>
        <dbReference type="Proteomes" id="UP001164929"/>
    </source>
</evidence>
<dbReference type="AlphaFoldDB" id="A0AAD6WGR5"/>
<evidence type="ECO:0000313" key="1">
    <source>
        <dbReference type="EMBL" id="KAJ7012293.1"/>
    </source>
</evidence>
<sequence length="76" mass="9151">MLAGFEFFITELHFLIGRVDLQVDLMARLDPKIYFHWIISIKYCQLRYYEFKAKIKINFHLCTLLLKTNILLELLA</sequence>
<dbReference type="EMBL" id="JAQIZT010000001">
    <property type="protein sequence ID" value="KAJ7012293.1"/>
    <property type="molecule type" value="Genomic_DNA"/>
</dbReference>
<name>A0AAD6WGR5_9ROSI</name>
<organism evidence="1 2">
    <name type="scientific">Populus alba x Populus x berolinensis</name>
    <dbReference type="NCBI Taxonomy" id="444605"/>
    <lineage>
        <taxon>Eukaryota</taxon>
        <taxon>Viridiplantae</taxon>
        <taxon>Streptophyta</taxon>
        <taxon>Embryophyta</taxon>
        <taxon>Tracheophyta</taxon>
        <taxon>Spermatophyta</taxon>
        <taxon>Magnoliopsida</taxon>
        <taxon>eudicotyledons</taxon>
        <taxon>Gunneridae</taxon>
        <taxon>Pentapetalae</taxon>
        <taxon>rosids</taxon>
        <taxon>fabids</taxon>
        <taxon>Malpighiales</taxon>
        <taxon>Salicaceae</taxon>
        <taxon>Saliceae</taxon>
        <taxon>Populus</taxon>
    </lineage>
</organism>
<protein>
    <submittedName>
        <fullName evidence="1">Uncharacterized protein</fullName>
    </submittedName>
</protein>
<accession>A0AAD6WGR5</accession>